<gene>
    <name evidence="7" type="ORF">C8P68_10631</name>
</gene>
<dbReference type="GO" id="GO:0016020">
    <property type="term" value="C:membrane"/>
    <property type="evidence" value="ECO:0007669"/>
    <property type="project" value="UniProtKB-SubCell"/>
</dbReference>
<dbReference type="OrthoDB" id="9770047at2"/>
<dbReference type="InterPro" id="IPR018212">
    <property type="entry name" value="Na/solute_symporter_CS"/>
</dbReference>
<dbReference type="AlphaFoldDB" id="A0A2T5J6Y0"/>
<evidence type="ECO:0000256" key="2">
    <source>
        <dbReference type="ARBA" id="ARBA00009012"/>
    </source>
</evidence>
<comment type="caution">
    <text evidence="7">The sequence shown here is derived from an EMBL/GenBank/DDBJ whole genome shotgun (WGS) entry which is preliminary data.</text>
</comment>
<evidence type="ECO:0000256" key="1">
    <source>
        <dbReference type="ARBA" id="ARBA00004141"/>
    </source>
</evidence>
<feature type="transmembrane region" description="Helical" evidence="6">
    <location>
        <begin position="46"/>
        <end position="67"/>
    </location>
</feature>
<feature type="transmembrane region" description="Helical" evidence="6">
    <location>
        <begin position="214"/>
        <end position="233"/>
    </location>
</feature>
<sequence>MFSAHYLIYLLLAAGVYLSIRAHKLTVAGALTGGVVGLLVFEGGGYAGLAMLALFFIAGSAATKLGVHNKETIGAAEERDGSRTAGQVLANGGVAALLGLACLLIPNYAPLFMLMMAGSLASALADTLSSELGMLYGRRTFNVLTLKPDQRGQNGVISLEGTLIGIAGAALIAAVYSLAYGWNINFIWIIIAGFAGNLMDSVLGALLERKGLIGNNLVNFLNTLAAALICWLLH</sequence>
<protein>
    <submittedName>
        <fullName evidence="7">Uncharacterized protein (TIGR00297 family)</fullName>
    </submittedName>
</protein>
<keyword evidence="8" id="KW-1185">Reference proteome</keyword>
<keyword evidence="4 6" id="KW-1133">Transmembrane helix</keyword>
<dbReference type="PANTHER" id="PTHR13353:SF5">
    <property type="entry name" value="TRANSMEMBRANE PROTEIN 19"/>
    <property type="match status" value="1"/>
</dbReference>
<keyword evidence="3 6" id="KW-0812">Transmembrane</keyword>
<evidence type="ECO:0000313" key="8">
    <source>
        <dbReference type="Proteomes" id="UP000244168"/>
    </source>
</evidence>
<name>A0A2T5J6Y0_9SPHI</name>
<dbReference type="Pfam" id="PF01940">
    <property type="entry name" value="DUF92"/>
    <property type="match status" value="1"/>
</dbReference>
<dbReference type="Proteomes" id="UP000244168">
    <property type="component" value="Unassembled WGS sequence"/>
</dbReference>
<organism evidence="7 8">
    <name type="scientific">Mucilaginibacter yixingensis</name>
    <dbReference type="NCBI Taxonomy" id="1295612"/>
    <lineage>
        <taxon>Bacteria</taxon>
        <taxon>Pseudomonadati</taxon>
        <taxon>Bacteroidota</taxon>
        <taxon>Sphingobacteriia</taxon>
        <taxon>Sphingobacteriales</taxon>
        <taxon>Sphingobacteriaceae</taxon>
        <taxon>Mucilaginibacter</taxon>
    </lineage>
</organism>
<feature type="transmembrane region" description="Helical" evidence="6">
    <location>
        <begin position="186"/>
        <end position="207"/>
    </location>
</feature>
<dbReference type="EMBL" id="QAOQ01000006">
    <property type="protein sequence ID" value="PTQ94821.1"/>
    <property type="molecule type" value="Genomic_DNA"/>
</dbReference>
<keyword evidence="5 6" id="KW-0472">Membrane</keyword>
<proteinExistence type="inferred from homology"/>
<evidence type="ECO:0000256" key="3">
    <source>
        <dbReference type="ARBA" id="ARBA00022692"/>
    </source>
</evidence>
<dbReference type="InterPro" id="IPR002794">
    <property type="entry name" value="DUF92_TMEM19"/>
</dbReference>
<evidence type="ECO:0000256" key="5">
    <source>
        <dbReference type="ARBA" id="ARBA00023136"/>
    </source>
</evidence>
<evidence type="ECO:0000256" key="4">
    <source>
        <dbReference type="ARBA" id="ARBA00022989"/>
    </source>
</evidence>
<feature type="transmembrane region" description="Helical" evidence="6">
    <location>
        <begin position="88"/>
        <end position="106"/>
    </location>
</feature>
<dbReference type="PROSITE" id="PS00457">
    <property type="entry name" value="NA_SOLUT_SYMP_2"/>
    <property type="match status" value="1"/>
</dbReference>
<reference evidence="7 8" key="1">
    <citation type="submission" date="2018-04" db="EMBL/GenBank/DDBJ databases">
        <title>Genomic Encyclopedia of Archaeal and Bacterial Type Strains, Phase II (KMG-II): from individual species to whole genera.</title>
        <authorList>
            <person name="Goeker M."/>
        </authorList>
    </citation>
    <scope>NUCLEOTIDE SEQUENCE [LARGE SCALE GENOMIC DNA]</scope>
    <source>
        <strain evidence="7 8">DSM 26809</strain>
    </source>
</reference>
<evidence type="ECO:0000256" key="6">
    <source>
        <dbReference type="SAM" id="Phobius"/>
    </source>
</evidence>
<comment type="subcellular location">
    <subcellularLocation>
        <location evidence="1">Membrane</location>
        <topology evidence="1">Multi-pass membrane protein</topology>
    </subcellularLocation>
</comment>
<comment type="similarity">
    <text evidence="2">Belongs to the TMEM19 family.</text>
</comment>
<dbReference type="PANTHER" id="PTHR13353">
    <property type="entry name" value="TRANSMEMBRANE PROTEIN 19"/>
    <property type="match status" value="1"/>
</dbReference>
<accession>A0A2T5J6Y0</accession>
<dbReference type="RefSeq" id="WP_107829498.1">
    <property type="nucleotide sequence ID" value="NZ_CP160205.1"/>
</dbReference>
<evidence type="ECO:0000313" key="7">
    <source>
        <dbReference type="EMBL" id="PTQ94821.1"/>
    </source>
</evidence>
<feature type="transmembrane region" description="Helical" evidence="6">
    <location>
        <begin position="157"/>
        <end position="180"/>
    </location>
</feature>